<dbReference type="InterPro" id="IPR042089">
    <property type="entry name" value="Peptidase_M13_dom_2"/>
</dbReference>
<evidence type="ECO:0000256" key="1">
    <source>
        <dbReference type="ARBA" id="ARBA00001947"/>
    </source>
</evidence>
<comment type="similarity">
    <text evidence="2">Belongs to the peptidase M13 family.</text>
</comment>
<accession>A0A6J4SAC2</accession>
<evidence type="ECO:0000256" key="7">
    <source>
        <dbReference type="ARBA" id="ARBA00023049"/>
    </source>
</evidence>
<reference evidence="10" key="1">
    <citation type="submission" date="2020-02" db="EMBL/GenBank/DDBJ databases">
        <authorList>
            <person name="Meier V. D."/>
        </authorList>
    </citation>
    <scope>NUCLEOTIDE SEQUENCE</scope>
    <source>
        <strain evidence="10">AVDCRST_MAG91</strain>
    </source>
</reference>
<dbReference type="PRINTS" id="PR00786">
    <property type="entry name" value="NEPRILYSIN"/>
</dbReference>
<evidence type="ECO:0000256" key="6">
    <source>
        <dbReference type="ARBA" id="ARBA00022833"/>
    </source>
</evidence>
<dbReference type="GO" id="GO:0004222">
    <property type="term" value="F:metalloendopeptidase activity"/>
    <property type="evidence" value="ECO:0007669"/>
    <property type="project" value="InterPro"/>
</dbReference>
<evidence type="ECO:0000256" key="5">
    <source>
        <dbReference type="ARBA" id="ARBA00022801"/>
    </source>
</evidence>
<dbReference type="Gene3D" id="1.10.1380.10">
    <property type="entry name" value="Neutral endopeptidase , domain2"/>
    <property type="match status" value="1"/>
</dbReference>
<keyword evidence="7" id="KW-0482">Metalloprotease</keyword>
<evidence type="ECO:0000259" key="9">
    <source>
        <dbReference type="Pfam" id="PF05649"/>
    </source>
</evidence>
<dbReference type="Pfam" id="PF05649">
    <property type="entry name" value="Peptidase_M13_N"/>
    <property type="match status" value="1"/>
</dbReference>
<dbReference type="GO" id="GO:0046872">
    <property type="term" value="F:metal ion binding"/>
    <property type="evidence" value="ECO:0007669"/>
    <property type="project" value="UniProtKB-KW"/>
</dbReference>
<dbReference type="InterPro" id="IPR008753">
    <property type="entry name" value="Peptidase_M13_N"/>
</dbReference>
<dbReference type="PANTHER" id="PTHR11733:SF167">
    <property type="entry name" value="FI17812P1-RELATED"/>
    <property type="match status" value="1"/>
</dbReference>
<gene>
    <name evidence="10" type="ORF">AVDCRST_MAG91-667</name>
</gene>
<dbReference type="GO" id="GO:0005886">
    <property type="term" value="C:plasma membrane"/>
    <property type="evidence" value="ECO:0007669"/>
    <property type="project" value="TreeGrafter"/>
</dbReference>
<dbReference type="GO" id="GO:0016485">
    <property type="term" value="P:protein processing"/>
    <property type="evidence" value="ECO:0007669"/>
    <property type="project" value="TreeGrafter"/>
</dbReference>
<feature type="domain" description="Peptidase M13 C-terminal" evidence="8">
    <location>
        <begin position="161"/>
        <end position="362"/>
    </location>
</feature>
<dbReference type="Pfam" id="PF01431">
    <property type="entry name" value="Peptidase_M13"/>
    <property type="match status" value="1"/>
</dbReference>
<keyword evidence="5" id="KW-0378">Hydrolase</keyword>
<dbReference type="EMBL" id="CADCVX010000160">
    <property type="protein sequence ID" value="CAA9493656.1"/>
    <property type="molecule type" value="Genomic_DNA"/>
</dbReference>
<evidence type="ECO:0000256" key="2">
    <source>
        <dbReference type="ARBA" id="ARBA00007357"/>
    </source>
</evidence>
<dbReference type="Gene3D" id="3.40.390.10">
    <property type="entry name" value="Collagenase (Catalytic Domain)"/>
    <property type="match status" value="1"/>
</dbReference>
<evidence type="ECO:0000256" key="3">
    <source>
        <dbReference type="ARBA" id="ARBA00022670"/>
    </source>
</evidence>
<feature type="domain" description="Peptidase M13 N-terminal" evidence="9">
    <location>
        <begin position="2"/>
        <end position="109"/>
    </location>
</feature>
<evidence type="ECO:0000256" key="4">
    <source>
        <dbReference type="ARBA" id="ARBA00022723"/>
    </source>
</evidence>
<evidence type="ECO:0000259" key="8">
    <source>
        <dbReference type="Pfam" id="PF01431"/>
    </source>
</evidence>
<keyword evidence="6" id="KW-0862">Zinc</keyword>
<dbReference type="InterPro" id="IPR018497">
    <property type="entry name" value="Peptidase_M13_C"/>
</dbReference>
<dbReference type="InterPro" id="IPR024079">
    <property type="entry name" value="MetalloPept_cat_dom_sf"/>
</dbReference>
<keyword evidence="3" id="KW-0645">Protease</keyword>
<organism evidence="10">
    <name type="scientific">uncultured Sphingomonadaceae bacterium</name>
    <dbReference type="NCBI Taxonomy" id="169976"/>
    <lineage>
        <taxon>Bacteria</taxon>
        <taxon>Pseudomonadati</taxon>
        <taxon>Pseudomonadota</taxon>
        <taxon>Alphaproteobacteria</taxon>
        <taxon>Sphingomonadales</taxon>
        <taxon>Sphingomonadaceae</taxon>
        <taxon>environmental samples</taxon>
    </lineage>
</organism>
<sequence length="365" mass="41211">MDSYASALSSPFVNAQFAYRGKALQGLEENRPRWKRAVGSVEGTLGEAAGRLYVQRNFRPESRERMQQLVGNLREAFREAIDSLEWMSPATKVQAQAKLSKFNVKIGYPDQWRDYSALEVRRGDLAGNMMRAAEFGYNRMVRRLGQPIDRGEWGMTPQTVNAYYSSTMNEIVFPAAILQPPFFDPSADDAVNYGGIGAVIGHEISHGFDDQGRRSDGEGNLRDWWTEADNAAFKTRADALVEQYGAFSPLEGLNVNGRLTLGENIGDVSGLAMAYRAYRKSLNGREAPVINGLTGDQRFFMGWAQVWRSLQRPDALRQQIMTDTHSPGEYRVNGVLRNIPEFYRAYNVQPGDKMYLPPEKRVKIW</sequence>
<keyword evidence="4" id="KW-0479">Metal-binding</keyword>
<dbReference type="AlphaFoldDB" id="A0A6J4SAC2"/>
<dbReference type="PROSITE" id="PS51885">
    <property type="entry name" value="NEPRILYSIN"/>
    <property type="match status" value="1"/>
</dbReference>
<name>A0A6J4SAC2_9SPHN</name>
<protein>
    <submittedName>
        <fullName evidence="10">Metallopeptidase</fullName>
    </submittedName>
</protein>
<evidence type="ECO:0000313" key="10">
    <source>
        <dbReference type="EMBL" id="CAA9493656.1"/>
    </source>
</evidence>
<dbReference type="PANTHER" id="PTHR11733">
    <property type="entry name" value="ZINC METALLOPROTEASE FAMILY M13 NEPRILYSIN-RELATED"/>
    <property type="match status" value="1"/>
</dbReference>
<dbReference type="SUPFAM" id="SSF55486">
    <property type="entry name" value="Metalloproteases ('zincins'), catalytic domain"/>
    <property type="match status" value="1"/>
</dbReference>
<dbReference type="CDD" id="cd08662">
    <property type="entry name" value="M13"/>
    <property type="match status" value="1"/>
</dbReference>
<dbReference type="InterPro" id="IPR000718">
    <property type="entry name" value="Peptidase_M13"/>
</dbReference>
<comment type="cofactor">
    <cofactor evidence="1">
        <name>Zn(2+)</name>
        <dbReference type="ChEBI" id="CHEBI:29105"/>
    </cofactor>
</comment>
<proteinExistence type="inferred from homology"/>